<evidence type="ECO:0000256" key="3">
    <source>
        <dbReference type="ARBA" id="ARBA00022692"/>
    </source>
</evidence>
<proteinExistence type="predicted"/>
<dbReference type="Proteomes" id="UP000263642">
    <property type="component" value="Unassembled WGS sequence"/>
</dbReference>
<sequence length="158" mass="18414">MKYAGFWVRTIAYVIDIVPISIIVVTLFYLYADFGETWTTYRADPTNVDARVQFMAERNWIREISFGVWLVYCALMEGSSVQGTLGKRLMGIRVVDRLGNRISFGCSVIRNLSKITSYLPFLMGFFWIAGSRQKHGWHDMLAKTDVVYRESRLHEYFE</sequence>
<protein>
    <recommendedName>
        <fullName evidence="7">RDD domain-containing protein</fullName>
    </recommendedName>
</protein>
<evidence type="ECO:0000313" key="9">
    <source>
        <dbReference type="Proteomes" id="UP000263642"/>
    </source>
</evidence>
<name>A0A3D3R3V7_9PLAN</name>
<evidence type="ECO:0000256" key="4">
    <source>
        <dbReference type="ARBA" id="ARBA00022989"/>
    </source>
</evidence>
<dbReference type="GO" id="GO:0005886">
    <property type="term" value="C:plasma membrane"/>
    <property type="evidence" value="ECO:0007669"/>
    <property type="project" value="UniProtKB-SubCell"/>
</dbReference>
<feature type="transmembrane region" description="Helical" evidence="6">
    <location>
        <begin position="6"/>
        <end position="32"/>
    </location>
</feature>
<gene>
    <name evidence="8" type="ORF">DIT97_06325</name>
</gene>
<evidence type="ECO:0000256" key="6">
    <source>
        <dbReference type="SAM" id="Phobius"/>
    </source>
</evidence>
<dbReference type="PANTHER" id="PTHR36115">
    <property type="entry name" value="PROLINE-RICH ANTIGEN HOMOLOG-RELATED"/>
    <property type="match status" value="1"/>
</dbReference>
<keyword evidence="3 6" id="KW-0812">Transmembrane</keyword>
<evidence type="ECO:0000256" key="5">
    <source>
        <dbReference type="ARBA" id="ARBA00023136"/>
    </source>
</evidence>
<dbReference type="EMBL" id="DQAY01000043">
    <property type="protein sequence ID" value="HCO22687.1"/>
    <property type="molecule type" value="Genomic_DNA"/>
</dbReference>
<dbReference type="InterPro" id="IPR010432">
    <property type="entry name" value="RDD"/>
</dbReference>
<evidence type="ECO:0000256" key="2">
    <source>
        <dbReference type="ARBA" id="ARBA00022475"/>
    </source>
</evidence>
<dbReference type="InterPro" id="IPR051791">
    <property type="entry name" value="Pra-immunoreactive"/>
</dbReference>
<evidence type="ECO:0000256" key="1">
    <source>
        <dbReference type="ARBA" id="ARBA00004651"/>
    </source>
</evidence>
<comment type="subcellular location">
    <subcellularLocation>
        <location evidence="1">Cell membrane</location>
        <topology evidence="1">Multi-pass membrane protein</topology>
    </subcellularLocation>
</comment>
<keyword evidence="5 6" id="KW-0472">Membrane</keyword>
<keyword evidence="2" id="KW-1003">Cell membrane</keyword>
<organism evidence="8 9">
    <name type="scientific">Gimesia maris</name>
    <dbReference type="NCBI Taxonomy" id="122"/>
    <lineage>
        <taxon>Bacteria</taxon>
        <taxon>Pseudomonadati</taxon>
        <taxon>Planctomycetota</taxon>
        <taxon>Planctomycetia</taxon>
        <taxon>Planctomycetales</taxon>
        <taxon>Planctomycetaceae</taxon>
        <taxon>Gimesia</taxon>
    </lineage>
</organism>
<evidence type="ECO:0000313" key="8">
    <source>
        <dbReference type="EMBL" id="HCO22687.1"/>
    </source>
</evidence>
<keyword evidence="4 6" id="KW-1133">Transmembrane helix</keyword>
<comment type="caution">
    <text evidence="8">The sequence shown here is derived from an EMBL/GenBank/DDBJ whole genome shotgun (WGS) entry which is preliminary data.</text>
</comment>
<feature type="domain" description="RDD" evidence="7">
    <location>
        <begin position="3"/>
        <end position="143"/>
    </location>
</feature>
<dbReference type="Pfam" id="PF06271">
    <property type="entry name" value="RDD"/>
    <property type="match status" value="1"/>
</dbReference>
<dbReference type="AlphaFoldDB" id="A0A3D3R3V7"/>
<reference evidence="8 9" key="1">
    <citation type="journal article" date="2018" name="Nat. Biotechnol.">
        <title>A standardized bacterial taxonomy based on genome phylogeny substantially revises the tree of life.</title>
        <authorList>
            <person name="Parks D.H."/>
            <person name="Chuvochina M."/>
            <person name="Waite D.W."/>
            <person name="Rinke C."/>
            <person name="Skarshewski A."/>
            <person name="Chaumeil P.A."/>
            <person name="Hugenholtz P."/>
        </authorList>
    </citation>
    <scope>NUCLEOTIDE SEQUENCE [LARGE SCALE GENOMIC DNA]</scope>
    <source>
        <strain evidence="8">UBA9375</strain>
    </source>
</reference>
<accession>A0A3D3R3V7</accession>
<dbReference type="PANTHER" id="PTHR36115:SF4">
    <property type="entry name" value="MEMBRANE PROTEIN"/>
    <property type="match status" value="1"/>
</dbReference>
<evidence type="ECO:0000259" key="7">
    <source>
        <dbReference type="Pfam" id="PF06271"/>
    </source>
</evidence>